<feature type="transmembrane region" description="Helical" evidence="9">
    <location>
        <begin position="159"/>
        <end position="178"/>
    </location>
</feature>
<reference evidence="11 12" key="1">
    <citation type="journal article" date="2015" name="Genome Announc.">
        <title>Complete Genome Sequence of Spiroplasma turonicum Strain Tab4cT, a Parasite of a Horse Fly, Haematopota sp. (Diptera: Tabanidae).</title>
        <authorList>
            <person name="Davis R.E."/>
            <person name="Shao J."/>
            <person name="Zhao Y."/>
            <person name="Gasparich G.E."/>
            <person name="Gaynor B.J."/>
            <person name="Donofrio N."/>
        </authorList>
    </citation>
    <scope>NUCLEOTIDE SEQUENCE [LARGE SCALE GENOMIC DNA]</scope>
    <source>
        <strain evidence="11 12">Tab4c</strain>
    </source>
</reference>
<dbReference type="PATRIC" id="fig|216946.3.peg.296"/>
<evidence type="ECO:0000313" key="11">
    <source>
        <dbReference type="EMBL" id="AKU79541.1"/>
    </source>
</evidence>
<dbReference type="STRING" id="216946.STURO_v1c02960"/>
<dbReference type="EMBL" id="CP012328">
    <property type="protein sequence ID" value="AKU79541.1"/>
    <property type="molecule type" value="Genomic_DNA"/>
</dbReference>
<sequence length="724" mass="79052">MDDNKFTPNKSSRSSEKLGFKKWFNVKFVPAMARAGNQRHIAAIRDSFGTMIPLIIAGSLGVLINAIVFGGAGSGYVSLLGLFAKAAHSDLSWDQISELIGNGQVLGTDGSVILDAPGWFQTSKICGLAVGHMNTVTVGMMSIYFSFLFGYYISLGKGFKSPVIAGMVSTASFMLASLGEVQFFMDAKGLIGAIIFGIIATELFIWLSSLRSLNIKLPDSVPPAVGKSFAVFLPVTFTLMIIGALNIVVLAPAVVLGNLFVTGNTQATGWTSASEVDTFFNSLKSALSEKNPWELIGLSESPAWMDSIRDNLSADKFAKWYNDLSAVDQSQIASFSLIAGGQATLADMVNVGSGSVLHFGTTNGVIDVITASFIGKKLGPTQFGLSAAIYQFITSWFIGFATGNGGLGLGIAFMILVGLFWFFGVHGSNIMGGIFEPIFLMVLAINTALVTSLGYEAAAASGSMGVFTKPFFDGYAYVGGSGATLGLLIMTFCFSKRRDLKEIAKYSTPAGVFQINEPVIFGYPIVLNAVYMVPFVFTPVLNLIVGYIFSPAVLGFVNYSYILAPWTAPWFLTAVITSLDARALIPAMICLGVTIASYLPFVLLDNILYFKKLQKQDPEKYELEKRYYSDKLFRFQTNTETKIENLENKAEYVVLNAESTNEFWAKRLVNPKKLEERKQKQLEEAKMKREKILNQVKEYKDNRAKKYIELEKKVNEKNSRKASK</sequence>
<evidence type="ECO:0000256" key="6">
    <source>
        <dbReference type="ARBA" id="ARBA00022989"/>
    </source>
</evidence>
<dbReference type="PANTHER" id="PTHR33989:SF4">
    <property type="entry name" value="PTS SYSTEM N,N'-DIACETYLCHITOBIOSE-SPECIFIC EIIC COMPONENT"/>
    <property type="match status" value="1"/>
</dbReference>
<protein>
    <submittedName>
        <fullName evidence="11">PTS system cellobiose-specific IIC component</fullName>
    </submittedName>
</protein>
<dbReference type="Pfam" id="PF02378">
    <property type="entry name" value="PTS_EIIC"/>
    <property type="match status" value="2"/>
</dbReference>
<feature type="transmembrane region" description="Helical" evidence="9">
    <location>
        <begin position="229"/>
        <end position="256"/>
    </location>
</feature>
<accession>A0A0K1P5G3</accession>
<gene>
    <name evidence="11" type="primary">celB2</name>
    <name evidence="11" type="ORF">STURON_00295</name>
</gene>
<dbReference type="OrthoDB" id="1550290at2"/>
<feature type="transmembrane region" description="Helical" evidence="9">
    <location>
        <begin position="190"/>
        <end position="209"/>
    </location>
</feature>
<evidence type="ECO:0000256" key="2">
    <source>
        <dbReference type="ARBA" id="ARBA00022448"/>
    </source>
</evidence>
<feature type="transmembrane region" description="Helical" evidence="9">
    <location>
        <begin position="540"/>
        <end position="563"/>
    </location>
</feature>
<dbReference type="PANTHER" id="PTHR33989">
    <property type="match status" value="1"/>
</dbReference>
<keyword evidence="8" id="KW-0175">Coiled coil</keyword>
<feature type="coiled-coil region" evidence="8">
    <location>
        <begin position="675"/>
        <end position="702"/>
    </location>
</feature>
<feature type="transmembrane region" description="Helical" evidence="9">
    <location>
        <begin position="407"/>
        <end position="425"/>
    </location>
</feature>
<proteinExistence type="predicted"/>
<keyword evidence="6 9" id="KW-1133">Transmembrane helix</keyword>
<dbReference type="PROSITE" id="PS51105">
    <property type="entry name" value="PTS_EIIC_TYPE_3"/>
    <property type="match status" value="1"/>
</dbReference>
<keyword evidence="3" id="KW-1003">Cell membrane</keyword>
<dbReference type="GO" id="GO:0009401">
    <property type="term" value="P:phosphoenolpyruvate-dependent sugar phosphotransferase system"/>
    <property type="evidence" value="ECO:0007669"/>
    <property type="project" value="InterPro"/>
</dbReference>
<evidence type="ECO:0000256" key="7">
    <source>
        <dbReference type="ARBA" id="ARBA00023136"/>
    </source>
</evidence>
<feature type="transmembrane region" description="Helical" evidence="9">
    <location>
        <begin position="437"/>
        <end position="455"/>
    </location>
</feature>
<dbReference type="CDD" id="cd22249">
    <property type="entry name" value="UDM1_RNF168_RNF169-like"/>
    <property type="match status" value="1"/>
</dbReference>
<dbReference type="AlphaFoldDB" id="A0A0K1P5G3"/>
<feature type="transmembrane region" description="Helical" evidence="9">
    <location>
        <begin position="133"/>
        <end position="153"/>
    </location>
</feature>
<dbReference type="GO" id="GO:0008982">
    <property type="term" value="F:protein-N(PI)-phosphohistidine-sugar phosphotransferase activity"/>
    <property type="evidence" value="ECO:0007669"/>
    <property type="project" value="InterPro"/>
</dbReference>
<evidence type="ECO:0000256" key="5">
    <source>
        <dbReference type="ARBA" id="ARBA00022692"/>
    </source>
</evidence>
<keyword evidence="12" id="KW-1185">Reference proteome</keyword>
<dbReference type="InterPro" id="IPR003352">
    <property type="entry name" value="PTS_EIIC"/>
</dbReference>
<feature type="domain" description="PTS EIIC type-3" evidence="10">
    <location>
        <begin position="24"/>
        <end position="601"/>
    </location>
</feature>
<feature type="transmembrane region" description="Helical" evidence="9">
    <location>
        <begin position="475"/>
        <end position="495"/>
    </location>
</feature>
<comment type="subcellular location">
    <subcellularLocation>
        <location evidence="1">Cell membrane</location>
        <topology evidence="1">Multi-pass membrane protein</topology>
    </subcellularLocation>
</comment>
<evidence type="ECO:0000256" key="1">
    <source>
        <dbReference type="ARBA" id="ARBA00004651"/>
    </source>
</evidence>
<dbReference type="InterPro" id="IPR004501">
    <property type="entry name" value="PTS_EIIC_3"/>
</dbReference>
<dbReference type="KEGG" id="stur:STURON_00295"/>
<dbReference type="Proteomes" id="UP000067243">
    <property type="component" value="Chromosome"/>
</dbReference>
<evidence type="ECO:0000256" key="9">
    <source>
        <dbReference type="SAM" id="Phobius"/>
    </source>
</evidence>
<dbReference type="RefSeq" id="WP_075048140.1">
    <property type="nucleotide sequence ID" value="NZ_CP012328.1"/>
</dbReference>
<feature type="transmembrane region" description="Helical" evidence="9">
    <location>
        <begin position="54"/>
        <end position="83"/>
    </location>
</feature>
<dbReference type="InterPro" id="IPR051088">
    <property type="entry name" value="PTS_Sugar-EIIC/EIIB"/>
</dbReference>
<evidence type="ECO:0000313" key="12">
    <source>
        <dbReference type="Proteomes" id="UP000067243"/>
    </source>
</evidence>
<keyword evidence="7 9" id="KW-0472">Membrane</keyword>
<evidence type="ECO:0000259" key="10">
    <source>
        <dbReference type="PROSITE" id="PS51105"/>
    </source>
</evidence>
<keyword evidence="4" id="KW-0762">Sugar transport</keyword>
<name>A0A0K1P5G3_9MOLU</name>
<feature type="transmembrane region" description="Helical" evidence="9">
    <location>
        <begin position="583"/>
        <end position="604"/>
    </location>
</feature>
<keyword evidence="2" id="KW-0813">Transport</keyword>
<evidence type="ECO:0000256" key="4">
    <source>
        <dbReference type="ARBA" id="ARBA00022597"/>
    </source>
</evidence>
<evidence type="ECO:0000256" key="3">
    <source>
        <dbReference type="ARBA" id="ARBA00022475"/>
    </source>
</evidence>
<organism evidence="11 12">
    <name type="scientific">Spiroplasma turonicum</name>
    <dbReference type="NCBI Taxonomy" id="216946"/>
    <lineage>
        <taxon>Bacteria</taxon>
        <taxon>Bacillati</taxon>
        <taxon>Mycoplasmatota</taxon>
        <taxon>Mollicutes</taxon>
        <taxon>Entomoplasmatales</taxon>
        <taxon>Spiroplasmataceae</taxon>
        <taxon>Spiroplasma</taxon>
    </lineage>
</organism>
<dbReference type="GO" id="GO:0005886">
    <property type="term" value="C:plasma membrane"/>
    <property type="evidence" value="ECO:0007669"/>
    <property type="project" value="UniProtKB-SubCell"/>
</dbReference>
<keyword evidence="5 9" id="KW-0812">Transmembrane</keyword>
<evidence type="ECO:0000256" key="8">
    <source>
        <dbReference type="SAM" id="Coils"/>
    </source>
</evidence>